<comment type="similarity">
    <text evidence="1">Belongs to the ATP-dependent AMP-binding enzyme family.</text>
</comment>
<dbReference type="SUPFAM" id="SSF56801">
    <property type="entry name" value="Acetyl-CoA synthetase-like"/>
    <property type="match status" value="1"/>
</dbReference>
<gene>
    <name evidence="5" type="ORF">G3T16_06265</name>
</gene>
<dbReference type="Gene3D" id="3.40.50.12780">
    <property type="entry name" value="N-terminal domain of ligase-like"/>
    <property type="match status" value="1"/>
</dbReference>
<dbReference type="InterPro" id="IPR000873">
    <property type="entry name" value="AMP-dep_synth/lig_dom"/>
</dbReference>
<protein>
    <submittedName>
        <fullName evidence="5">AMP-binding protein</fullName>
    </submittedName>
</protein>
<evidence type="ECO:0000256" key="1">
    <source>
        <dbReference type="ARBA" id="ARBA00006432"/>
    </source>
</evidence>
<dbReference type="AlphaFoldDB" id="A0A6C0TZ42"/>
<evidence type="ECO:0000313" key="6">
    <source>
        <dbReference type="Proteomes" id="UP000477680"/>
    </source>
</evidence>
<name>A0A6C0TZ42_9GAMM</name>
<keyword evidence="6" id="KW-1185">Reference proteome</keyword>
<evidence type="ECO:0000256" key="2">
    <source>
        <dbReference type="ARBA" id="ARBA00022598"/>
    </source>
</evidence>
<dbReference type="PANTHER" id="PTHR43201">
    <property type="entry name" value="ACYL-COA SYNTHETASE"/>
    <property type="match status" value="1"/>
</dbReference>
<dbReference type="GO" id="GO:0006631">
    <property type="term" value="P:fatty acid metabolic process"/>
    <property type="evidence" value="ECO:0007669"/>
    <property type="project" value="TreeGrafter"/>
</dbReference>
<evidence type="ECO:0000313" key="5">
    <source>
        <dbReference type="EMBL" id="QIB65061.1"/>
    </source>
</evidence>
<keyword evidence="2" id="KW-0436">Ligase</keyword>
<organism evidence="5 6">
    <name type="scientific">Kineobactrum salinum</name>
    <dbReference type="NCBI Taxonomy" id="2708301"/>
    <lineage>
        <taxon>Bacteria</taxon>
        <taxon>Pseudomonadati</taxon>
        <taxon>Pseudomonadota</taxon>
        <taxon>Gammaproteobacteria</taxon>
        <taxon>Cellvibrionales</taxon>
        <taxon>Halieaceae</taxon>
        <taxon>Kineobactrum</taxon>
    </lineage>
</organism>
<feature type="domain" description="AMP-binding enzyme C-terminal" evidence="4">
    <location>
        <begin position="421"/>
        <end position="499"/>
    </location>
</feature>
<dbReference type="InterPro" id="IPR020845">
    <property type="entry name" value="AMP-binding_CS"/>
</dbReference>
<dbReference type="PANTHER" id="PTHR43201:SF5">
    <property type="entry name" value="MEDIUM-CHAIN ACYL-COA LIGASE ACSF2, MITOCHONDRIAL"/>
    <property type="match status" value="1"/>
</dbReference>
<dbReference type="Pfam" id="PF00501">
    <property type="entry name" value="AMP-binding"/>
    <property type="match status" value="1"/>
</dbReference>
<dbReference type="InterPro" id="IPR042099">
    <property type="entry name" value="ANL_N_sf"/>
</dbReference>
<dbReference type="InterPro" id="IPR025110">
    <property type="entry name" value="AMP-bd_C"/>
</dbReference>
<dbReference type="GO" id="GO:0031956">
    <property type="term" value="F:medium-chain fatty acid-CoA ligase activity"/>
    <property type="evidence" value="ECO:0007669"/>
    <property type="project" value="TreeGrafter"/>
</dbReference>
<dbReference type="PROSITE" id="PS00455">
    <property type="entry name" value="AMP_BINDING"/>
    <property type="match status" value="1"/>
</dbReference>
<dbReference type="Pfam" id="PF13193">
    <property type="entry name" value="AMP-binding_C"/>
    <property type="match status" value="1"/>
</dbReference>
<accession>A0A6C0TZ42</accession>
<sequence>MSVQDELTVAYHAKRNPEKAAVIMGGSGEILNYLALENGSNQGAHLLRDCGLEVGDAIAICVANSTKFFYVAWAALRSGLRIVPVSTKLTAKEIAYIVNDCAAKVLVTAPNIGDTFCNLPNEIKGAVLFSLGQAAPGYRVWDTEVDRFPVTPIDDEEEGLEFLYTSGTTGLPKGIVYHSSPTGKIGARAAVLDALDRLNLGAESVYLCPAPLYHSAPFAYSLAFIQKGATVVVMESFDAEKALHLIDRYKVTISQWVPTHFVRLVNLPEEVRSKYDISSLQLALHSAASCPVSVKKEMIDWWGPILYEHYGSSEQTTLTFIDSKDWLAHPGSVGKCILGKIHICDDNGEELPVGSVGQIYSEGSASYTYHNSPESTLKSKNQHGWTTVGDMGRLDEDGYLYLSDRKDFMIITGGVNVYPQEIENLLVTHPRILDAAVIGTPDQDFGEIVTAFIHPQDMNDATPEFAEEIRDWCRDHLSSVKVPKRIEFRDSLPRLPTGKMVKGKLKKEYLRDQTSQVSGRIVDTKES</sequence>
<reference evidence="5 6" key="1">
    <citation type="submission" date="2020-02" db="EMBL/GenBank/DDBJ databases">
        <title>Genome sequencing for Kineobactrum sp. M2.</title>
        <authorList>
            <person name="Park S.-J."/>
        </authorList>
    </citation>
    <scope>NUCLEOTIDE SEQUENCE [LARGE SCALE GENOMIC DNA]</scope>
    <source>
        <strain evidence="5 6">M2</strain>
    </source>
</reference>
<dbReference type="Gene3D" id="3.30.300.30">
    <property type="match status" value="1"/>
</dbReference>
<evidence type="ECO:0000259" key="3">
    <source>
        <dbReference type="Pfam" id="PF00501"/>
    </source>
</evidence>
<dbReference type="EMBL" id="CP048711">
    <property type="protein sequence ID" value="QIB65061.1"/>
    <property type="molecule type" value="Genomic_DNA"/>
</dbReference>
<dbReference type="InterPro" id="IPR045851">
    <property type="entry name" value="AMP-bd_C_sf"/>
</dbReference>
<dbReference type="KEGG" id="kim:G3T16_06265"/>
<feature type="domain" description="AMP-dependent synthetase/ligase" evidence="3">
    <location>
        <begin position="11"/>
        <end position="364"/>
    </location>
</feature>
<proteinExistence type="inferred from homology"/>
<evidence type="ECO:0000259" key="4">
    <source>
        <dbReference type="Pfam" id="PF13193"/>
    </source>
</evidence>
<dbReference type="Proteomes" id="UP000477680">
    <property type="component" value="Chromosome"/>
</dbReference>